<dbReference type="Gene3D" id="3.40.228.10">
    <property type="entry name" value="Dimethylsulfoxide Reductase, domain 2"/>
    <property type="match status" value="1"/>
</dbReference>
<evidence type="ECO:0000256" key="4">
    <source>
        <dbReference type="ARBA" id="ARBA00023014"/>
    </source>
</evidence>
<feature type="domain" description="4Fe-4S Mo/W bis-MGD-type" evidence="5">
    <location>
        <begin position="1"/>
        <end position="51"/>
    </location>
</feature>
<name>A0ABN2L840_9MICO</name>
<keyword evidence="2" id="KW-0479">Metal-binding</keyword>
<organism evidence="6 7">
    <name type="scientific">Nostocoides veronense</name>
    <dbReference type="NCBI Taxonomy" id="330836"/>
    <lineage>
        <taxon>Bacteria</taxon>
        <taxon>Bacillati</taxon>
        <taxon>Actinomycetota</taxon>
        <taxon>Actinomycetes</taxon>
        <taxon>Micrococcales</taxon>
        <taxon>Intrasporangiaceae</taxon>
        <taxon>Nostocoides</taxon>
    </lineage>
</organism>
<dbReference type="SMART" id="SM00926">
    <property type="entry name" value="Molybdop_Fe4S4"/>
    <property type="match status" value="1"/>
</dbReference>
<keyword evidence="1" id="KW-0004">4Fe-4S</keyword>
<keyword evidence="3" id="KW-0408">Iron</keyword>
<dbReference type="CDD" id="cd00508">
    <property type="entry name" value="MopB_CT_Fdh-Nap-like"/>
    <property type="match status" value="1"/>
</dbReference>
<keyword evidence="7" id="KW-1185">Reference proteome</keyword>
<gene>
    <name evidence="6" type="ORF">GCM10009811_00080</name>
</gene>
<proteinExistence type="predicted"/>
<dbReference type="Pfam" id="PF04879">
    <property type="entry name" value="Molybdop_Fe4S4"/>
    <property type="match status" value="1"/>
</dbReference>
<dbReference type="Pfam" id="PF00384">
    <property type="entry name" value="Molybdopterin"/>
    <property type="match status" value="1"/>
</dbReference>
<dbReference type="InterPro" id="IPR006657">
    <property type="entry name" value="MoPterin_dinucl-bd_dom"/>
</dbReference>
<dbReference type="InterPro" id="IPR009010">
    <property type="entry name" value="Asp_de-COase-like_dom_sf"/>
</dbReference>
<dbReference type="InterPro" id="IPR050123">
    <property type="entry name" value="Prok_molybdopt-oxidoreductase"/>
</dbReference>
<accession>A0ABN2L840</accession>
<evidence type="ECO:0000259" key="5">
    <source>
        <dbReference type="SMART" id="SM00926"/>
    </source>
</evidence>
<dbReference type="EMBL" id="BAAAPO010000001">
    <property type="protein sequence ID" value="GAA1778592.1"/>
    <property type="molecule type" value="Genomic_DNA"/>
</dbReference>
<dbReference type="RefSeq" id="WP_344079473.1">
    <property type="nucleotide sequence ID" value="NZ_BAAAPO010000001.1"/>
</dbReference>
<sequence length="722" mass="76524">MGNATTHCPYCALQCGMTLRTDSGLRVEPFDFPTNQGGLCQKGWSSAVVTSVADRLTRPLLRGEGRDLVPVSWEVALDHIAARIRDIQAEYGCDAIAVFGGGGLTNEKAYQLGKFARLALGTSKIDYNGRFCMSSAAAAANRAFGIDRGLPFPVTDLAGAGAVLLIGSNPAETMPPFVRHLDAVRCRGGLLVIDPRRTRTAALTELGSGVHLAPRPGTDLALLLGLLHIVLARDALDRDYLAQRTSGFDEVAAIAVAWWPERVEQVCGVPVADLHRVADVLIAASPRAGGSGAYVLSGRGMEQSSHGTATVTAAINLALALGLPGRRGSGFGTLTGQGNGQGGREHGQKADQLPGYRHIEDPASRKHIAGVWGVEPHTLPGKGVPAVQLLDSLGRPGGPRALLVHGANPVVSAPDAEQVSRRLRGLDLLVVADVVPSETAQLAEVVLPVTQWAEEEGTMTTLEGRIVRRRKAVDAPGAAQSELWIWAELARRLGAPSVWPTEPAAVFDELARASAGGLADYSGVSHDVLDKAQANNRGIYWPATESMLRFDLEQGDPADHLGTPRLFLDRFAHPDGRARAVVVTPREPADPVRREAPIHLITGRLLHHYQSGAQTRRVPELLEAAPAPIVELHPELARRHGITSGALVAITTARGTAYARARVSLDIRPDTVFMPFHWGGLGSANRLTAPTTDPTSGMPDFKLAAASIALVTTALPAQEVLA</sequence>
<dbReference type="Gene3D" id="2.20.25.90">
    <property type="entry name" value="ADC-like domains"/>
    <property type="match status" value="1"/>
</dbReference>
<dbReference type="InterPro" id="IPR006963">
    <property type="entry name" value="Mopterin_OxRdtase_4Fe-4S_dom"/>
</dbReference>
<dbReference type="InterPro" id="IPR006656">
    <property type="entry name" value="Mopterin_OxRdtase"/>
</dbReference>
<dbReference type="PANTHER" id="PTHR43105:SF10">
    <property type="entry name" value="NADH-QUINONE OXIDOREDUCTASE SUBUNIT G"/>
    <property type="match status" value="1"/>
</dbReference>
<dbReference type="Gene3D" id="3.40.50.740">
    <property type="match status" value="1"/>
</dbReference>
<dbReference type="Pfam" id="PF01568">
    <property type="entry name" value="Molydop_binding"/>
    <property type="match status" value="1"/>
</dbReference>
<dbReference type="Gene3D" id="2.40.40.20">
    <property type="match status" value="1"/>
</dbReference>
<dbReference type="SUPFAM" id="SSF53706">
    <property type="entry name" value="Formate dehydrogenase/DMSO reductase, domains 1-3"/>
    <property type="match status" value="1"/>
</dbReference>
<protein>
    <submittedName>
        <fullName evidence="6">Molybdopterin oxidoreductase family protein</fullName>
    </submittedName>
</protein>
<comment type="caution">
    <text evidence="6">The sequence shown here is derived from an EMBL/GenBank/DDBJ whole genome shotgun (WGS) entry which is preliminary data.</text>
</comment>
<evidence type="ECO:0000256" key="1">
    <source>
        <dbReference type="ARBA" id="ARBA00022485"/>
    </source>
</evidence>
<reference evidence="6 7" key="1">
    <citation type="journal article" date="2019" name="Int. J. Syst. Evol. Microbiol.">
        <title>The Global Catalogue of Microorganisms (GCM) 10K type strain sequencing project: providing services to taxonomists for standard genome sequencing and annotation.</title>
        <authorList>
            <consortium name="The Broad Institute Genomics Platform"/>
            <consortium name="The Broad Institute Genome Sequencing Center for Infectious Disease"/>
            <person name="Wu L."/>
            <person name="Ma J."/>
        </authorList>
    </citation>
    <scope>NUCLEOTIDE SEQUENCE [LARGE SCALE GENOMIC DNA]</scope>
    <source>
        <strain evidence="6 7">JCM 15592</strain>
    </source>
</reference>
<evidence type="ECO:0000256" key="2">
    <source>
        <dbReference type="ARBA" id="ARBA00022723"/>
    </source>
</evidence>
<evidence type="ECO:0000313" key="7">
    <source>
        <dbReference type="Proteomes" id="UP001499938"/>
    </source>
</evidence>
<evidence type="ECO:0000313" key="6">
    <source>
        <dbReference type="EMBL" id="GAA1778592.1"/>
    </source>
</evidence>
<dbReference type="Proteomes" id="UP001499938">
    <property type="component" value="Unassembled WGS sequence"/>
</dbReference>
<dbReference type="PANTHER" id="PTHR43105">
    <property type="entry name" value="RESPIRATORY NITRATE REDUCTASE"/>
    <property type="match status" value="1"/>
</dbReference>
<keyword evidence="4" id="KW-0411">Iron-sulfur</keyword>
<evidence type="ECO:0000256" key="3">
    <source>
        <dbReference type="ARBA" id="ARBA00023004"/>
    </source>
</evidence>
<dbReference type="SUPFAM" id="SSF50692">
    <property type="entry name" value="ADC-like"/>
    <property type="match status" value="1"/>
</dbReference>